<reference evidence="2" key="1">
    <citation type="submission" date="2016-10" db="EMBL/GenBank/DDBJ databases">
        <authorList>
            <person name="Varghese N."/>
            <person name="Submissions S."/>
        </authorList>
    </citation>
    <scope>NUCLEOTIDE SEQUENCE [LARGE SCALE GENOMIC DNA]</scope>
    <source>
        <strain evidence="2">DSM 17044</strain>
    </source>
</reference>
<dbReference type="RefSeq" id="WP_245768935.1">
    <property type="nucleotide sequence ID" value="NZ_FOAP01000022.1"/>
</dbReference>
<gene>
    <name evidence="1" type="ORF">SAMN05444354_12264</name>
</gene>
<protein>
    <recommendedName>
        <fullName evidence="3">DUF3396 domain-containing protein</fullName>
    </recommendedName>
</protein>
<dbReference type="AlphaFoldDB" id="A0A1H8AVN7"/>
<dbReference type="Pfam" id="PF11876">
    <property type="entry name" value="TsiV"/>
    <property type="match status" value="1"/>
</dbReference>
<dbReference type="Proteomes" id="UP000182719">
    <property type="component" value="Unassembled WGS sequence"/>
</dbReference>
<sequence>MIQRYPRIRIHSEDGTLLVREGLSISFFMHYTHAEIAQGVLKALEHYRSAVGPEGLGLYADDEGGWWTLDAEGWDAVRHQLHHPHRASVHLVGTSAEQRRYRFDYDGKRLGAPALAREPGAVSAVAFWLPTEYLEAQGPEQVRALAMTLAAPLPLCSGHAGLAFNGALDRASVKQELHPWRFRYPGLDILDLDRHSWNLGTRVRTVSWLTFLGAPVLEELGGAAALRSLLSWPDTQVEAMEGGRAVVTLGAAPEAGDTEAGELLPGYRELAHVLEPWLYQEPFQPGSGFTEDELRRWERRFLD</sequence>
<dbReference type="InterPro" id="IPR021815">
    <property type="entry name" value="TsiV"/>
</dbReference>
<organism evidence="1 2">
    <name type="scientific">Stigmatella aurantiaca</name>
    <dbReference type="NCBI Taxonomy" id="41"/>
    <lineage>
        <taxon>Bacteria</taxon>
        <taxon>Pseudomonadati</taxon>
        <taxon>Myxococcota</taxon>
        <taxon>Myxococcia</taxon>
        <taxon>Myxococcales</taxon>
        <taxon>Cystobacterineae</taxon>
        <taxon>Archangiaceae</taxon>
        <taxon>Stigmatella</taxon>
    </lineage>
</organism>
<keyword evidence="2" id="KW-1185">Reference proteome</keyword>
<evidence type="ECO:0000313" key="1">
    <source>
        <dbReference type="EMBL" id="SEM74536.1"/>
    </source>
</evidence>
<dbReference type="EMBL" id="FOAP01000022">
    <property type="protein sequence ID" value="SEM74536.1"/>
    <property type="molecule type" value="Genomic_DNA"/>
</dbReference>
<evidence type="ECO:0008006" key="3">
    <source>
        <dbReference type="Google" id="ProtNLM"/>
    </source>
</evidence>
<proteinExistence type="predicted"/>
<evidence type="ECO:0000313" key="2">
    <source>
        <dbReference type="Proteomes" id="UP000182719"/>
    </source>
</evidence>
<accession>A0A1H8AVN7</accession>
<name>A0A1H8AVN7_STIAU</name>